<dbReference type="Proteomes" id="UP000326865">
    <property type="component" value="Unassembled WGS sequence"/>
</dbReference>
<dbReference type="Pfam" id="PF13439">
    <property type="entry name" value="Glyco_transf_4"/>
    <property type="match status" value="1"/>
</dbReference>
<dbReference type="Pfam" id="PF00534">
    <property type="entry name" value="Glycos_transf_1"/>
    <property type="match status" value="1"/>
</dbReference>
<proteinExistence type="predicted"/>
<dbReference type="InterPro" id="IPR028098">
    <property type="entry name" value="Glyco_trans_4-like_N"/>
</dbReference>
<organism evidence="5 6">
    <name type="scientific">Halosegnis rubeus</name>
    <dbReference type="NCBI Taxonomy" id="2212850"/>
    <lineage>
        <taxon>Archaea</taxon>
        <taxon>Methanobacteriati</taxon>
        <taxon>Methanobacteriota</taxon>
        <taxon>Stenosarchaea group</taxon>
        <taxon>Halobacteria</taxon>
        <taxon>Halobacteriales</taxon>
        <taxon>Natronomonadaceae</taxon>
        <taxon>Halosegnis</taxon>
    </lineage>
</organism>
<protein>
    <submittedName>
        <fullName evidence="5">Glycosyltransferase</fullName>
    </submittedName>
</protein>
<gene>
    <name evidence="5" type="ORF">DM867_06020</name>
</gene>
<dbReference type="AlphaFoldDB" id="A0A5N5U9Y8"/>
<evidence type="ECO:0000259" key="4">
    <source>
        <dbReference type="Pfam" id="PF13439"/>
    </source>
</evidence>
<evidence type="ECO:0000256" key="1">
    <source>
        <dbReference type="ARBA" id="ARBA00022676"/>
    </source>
</evidence>
<dbReference type="RefSeq" id="WP_152133921.1">
    <property type="nucleotide sequence ID" value="NZ_QKKZ01000002.1"/>
</dbReference>
<evidence type="ECO:0000259" key="3">
    <source>
        <dbReference type="Pfam" id="PF00534"/>
    </source>
</evidence>
<dbReference type="PANTHER" id="PTHR12526">
    <property type="entry name" value="GLYCOSYLTRANSFERASE"/>
    <property type="match status" value="1"/>
</dbReference>
<accession>A0A5N5U9Y8</accession>
<dbReference type="SUPFAM" id="SSF53756">
    <property type="entry name" value="UDP-Glycosyltransferase/glycogen phosphorylase"/>
    <property type="match status" value="1"/>
</dbReference>
<dbReference type="GO" id="GO:0016757">
    <property type="term" value="F:glycosyltransferase activity"/>
    <property type="evidence" value="ECO:0007669"/>
    <property type="project" value="UniProtKB-KW"/>
</dbReference>
<reference evidence="5 6" key="1">
    <citation type="submission" date="2019-10" db="EMBL/GenBank/DDBJ databases">
        <title>Unraveling microbial dark matter from salterns through culturing: the case of the genus Halosegnis.</title>
        <authorList>
            <person name="Duran-Viseras A."/>
            <person name="Andrei A.-S."/>
            <person name="Vera-Gargallo B."/>
            <person name="Ghai R."/>
            <person name="Sanchez-Porro C."/>
            <person name="Ventosa A."/>
        </authorList>
    </citation>
    <scope>NUCLEOTIDE SEQUENCE [LARGE SCALE GENOMIC DNA]</scope>
    <source>
        <strain evidence="5 6">F18-79</strain>
    </source>
</reference>
<comment type="caution">
    <text evidence="5">The sequence shown here is derived from an EMBL/GenBank/DDBJ whole genome shotgun (WGS) entry which is preliminary data.</text>
</comment>
<feature type="domain" description="Glycosyltransferase subfamily 4-like N-terminal" evidence="4">
    <location>
        <begin position="23"/>
        <end position="173"/>
    </location>
</feature>
<dbReference type="InterPro" id="IPR001296">
    <property type="entry name" value="Glyco_trans_1"/>
</dbReference>
<keyword evidence="6" id="KW-1185">Reference proteome</keyword>
<keyword evidence="2 5" id="KW-0808">Transferase</keyword>
<evidence type="ECO:0000256" key="2">
    <source>
        <dbReference type="ARBA" id="ARBA00022679"/>
    </source>
</evidence>
<name>A0A5N5U9Y8_9EURY</name>
<evidence type="ECO:0000313" key="5">
    <source>
        <dbReference type="EMBL" id="KAB7514671.1"/>
    </source>
</evidence>
<sequence length="381" mass="43222">MTHSIVHFSTAHNVDDTRIFYKQLQTLAENGYDCHYVVFDGGVRETRNGVTIHPIGRQSSRIRRWWNFPQMFSAVSNLNADLYHFHDWDLIPVGLLLRLRTSARIIYDAHEDYPHLIDEREWIPDSIRPVVSAAFPRFEAQSSNHLDGVVAATEWIADSLHSRGVSDITTIHNFPKIRHIEVERDPAEATDSAYTLVYAGGLSEVRGLTDMIRVVAELRDRGLDVSLVCLGEFTSEQSENDARACLHTLNVQDAVEFLGRVSYQQMFEYLSTADVGLALLDVEHYEGGIPTKLFEYMYAELPVVITDIQATNRYVSQDWGRIVPQNNTTKQADAVADLLADAALRSEMGSAGRNAVESRFSWESEQDRLLELYDRLLSESN</sequence>
<dbReference type="PANTHER" id="PTHR12526:SF629">
    <property type="entry name" value="TEICHURONIC ACID BIOSYNTHESIS GLYCOSYLTRANSFERASE TUAH-RELATED"/>
    <property type="match status" value="1"/>
</dbReference>
<feature type="domain" description="Glycosyl transferase family 1" evidence="3">
    <location>
        <begin position="187"/>
        <end position="354"/>
    </location>
</feature>
<dbReference type="Gene3D" id="3.40.50.2000">
    <property type="entry name" value="Glycogen Phosphorylase B"/>
    <property type="match status" value="2"/>
</dbReference>
<keyword evidence="1" id="KW-0328">Glycosyltransferase</keyword>
<dbReference type="EMBL" id="QKKZ01000002">
    <property type="protein sequence ID" value="KAB7514671.1"/>
    <property type="molecule type" value="Genomic_DNA"/>
</dbReference>
<evidence type="ECO:0000313" key="6">
    <source>
        <dbReference type="Proteomes" id="UP000326865"/>
    </source>
</evidence>